<evidence type="ECO:0000256" key="1">
    <source>
        <dbReference type="SAM" id="MobiDB-lite"/>
    </source>
</evidence>
<accession>A0A5B7GF61</accession>
<protein>
    <submittedName>
        <fullName evidence="2">Uncharacterized protein</fullName>
    </submittedName>
</protein>
<evidence type="ECO:0000313" key="3">
    <source>
        <dbReference type="Proteomes" id="UP000324222"/>
    </source>
</evidence>
<evidence type="ECO:0000313" key="2">
    <source>
        <dbReference type="EMBL" id="MPC56005.1"/>
    </source>
</evidence>
<proteinExistence type="predicted"/>
<organism evidence="2 3">
    <name type="scientific">Portunus trituberculatus</name>
    <name type="common">Swimming crab</name>
    <name type="synonym">Neptunus trituberculatus</name>
    <dbReference type="NCBI Taxonomy" id="210409"/>
    <lineage>
        <taxon>Eukaryota</taxon>
        <taxon>Metazoa</taxon>
        <taxon>Ecdysozoa</taxon>
        <taxon>Arthropoda</taxon>
        <taxon>Crustacea</taxon>
        <taxon>Multicrustacea</taxon>
        <taxon>Malacostraca</taxon>
        <taxon>Eumalacostraca</taxon>
        <taxon>Eucarida</taxon>
        <taxon>Decapoda</taxon>
        <taxon>Pleocyemata</taxon>
        <taxon>Brachyura</taxon>
        <taxon>Eubrachyura</taxon>
        <taxon>Portunoidea</taxon>
        <taxon>Portunidae</taxon>
        <taxon>Portuninae</taxon>
        <taxon>Portunus</taxon>
    </lineage>
</organism>
<feature type="compositionally biased region" description="Acidic residues" evidence="1">
    <location>
        <begin position="8"/>
        <end position="17"/>
    </location>
</feature>
<feature type="compositionally biased region" description="Basic and acidic residues" evidence="1">
    <location>
        <begin position="18"/>
        <end position="31"/>
    </location>
</feature>
<reference evidence="2 3" key="1">
    <citation type="submission" date="2019-05" db="EMBL/GenBank/DDBJ databases">
        <title>Another draft genome of Portunus trituberculatus and its Hox gene families provides insights of decapod evolution.</title>
        <authorList>
            <person name="Jeong J.-H."/>
            <person name="Song I."/>
            <person name="Kim S."/>
            <person name="Choi T."/>
            <person name="Kim D."/>
            <person name="Ryu S."/>
            <person name="Kim W."/>
        </authorList>
    </citation>
    <scope>NUCLEOTIDE SEQUENCE [LARGE SCALE GENOMIC DNA]</scope>
    <source>
        <tissue evidence="2">Muscle</tissue>
    </source>
</reference>
<sequence>MSSKQSEAVDENEGLDMNEEKKKEEEEERMERSLAFPMGFPSISQRFQAFTSVSKRSPVFLSVPLRSRAFSCVSPTFPTVPLHSPVFSSIPLRSPAFPCVSHCFPALFCVPLRFCTFPSVPQRSFLPSRTDGPFQPQTRASLDLWSPPGSMCYLRCRYLFKT</sequence>
<keyword evidence="3" id="KW-1185">Reference proteome</keyword>
<comment type="caution">
    <text evidence="2">The sequence shown here is derived from an EMBL/GenBank/DDBJ whole genome shotgun (WGS) entry which is preliminary data.</text>
</comment>
<dbReference type="AlphaFoldDB" id="A0A5B7GF61"/>
<dbReference type="Proteomes" id="UP000324222">
    <property type="component" value="Unassembled WGS sequence"/>
</dbReference>
<feature type="region of interest" description="Disordered" evidence="1">
    <location>
        <begin position="1"/>
        <end position="31"/>
    </location>
</feature>
<gene>
    <name evidence="2" type="ORF">E2C01_049954</name>
</gene>
<name>A0A5B7GF61_PORTR</name>
<dbReference type="EMBL" id="VSRR010013621">
    <property type="protein sequence ID" value="MPC56005.1"/>
    <property type="molecule type" value="Genomic_DNA"/>
</dbReference>